<organism evidence="2">
    <name type="scientific">marine sediment metagenome</name>
    <dbReference type="NCBI Taxonomy" id="412755"/>
    <lineage>
        <taxon>unclassified sequences</taxon>
        <taxon>metagenomes</taxon>
        <taxon>ecological metagenomes</taxon>
    </lineage>
</organism>
<evidence type="ECO:0000259" key="1">
    <source>
        <dbReference type="PROSITE" id="PS50110"/>
    </source>
</evidence>
<sequence>MTSDILLADDEVIFRKTFAKVLHEEGMTVTEV</sequence>
<dbReference type="EMBL" id="LAZR01027609">
    <property type="protein sequence ID" value="KKL65207.1"/>
    <property type="molecule type" value="Genomic_DNA"/>
</dbReference>
<protein>
    <recommendedName>
        <fullName evidence="1">Response regulatory domain-containing protein</fullName>
    </recommendedName>
</protein>
<reference evidence="2" key="1">
    <citation type="journal article" date="2015" name="Nature">
        <title>Complex archaea that bridge the gap between prokaryotes and eukaryotes.</title>
        <authorList>
            <person name="Spang A."/>
            <person name="Saw J.H."/>
            <person name="Jorgensen S.L."/>
            <person name="Zaremba-Niedzwiedzka K."/>
            <person name="Martijn J."/>
            <person name="Lind A.E."/>
            <person name="van Eijk R."/>
            <person name="Schleper C."/>
            <person name="Guy L."/>
            <person name="Ettema T.J."/>
        </authorList>
    </citation>
    <scope>NUCLEOTIDE SEQUENCE</scope>
</reference>
<accession>A0A0F9GQ12</accession>
<dbReference type="InterPro" id="IPR001789">
    <property type="entry name" value="Sig_transdc_resp-reg_receiver"/>
</dbReference>
<dbReference type="PROSITE" id="PS50110">
    <property type="entry name" value="RESPONSE_REGULATORY"/>
    <property type="match status" value="1"/>
</dbReference>
<proteinExistence type="predicted"/>
<dbReference type="GO" id="GO:0000160">
    <property type="term" value="P:phosphorelay signal transduction system"/>
    <property type="evidence" value="ECO:0007669"/>
    <property type="project" value="InterPro"/>
</dbReference>
<gene>
    <name evidence="2" type="ORF">LCGC14_2157320</name>
</gene>
<feature type="domain" description="Response regulatory" evidence="1">
    <location>
        <begin position="4"/>
        <end position="32"/>
    </location>
</feature>
<name>A0A0F9GQ12_9ZZZZ</name>
<feature type="non-terminal residue" evidence="2">
    <location>
        <position position="32"/>
    </location>
</feature>
<dbReference type="AlphaFoldDB" id="A0A0F9GQ12"/>
<comment type="caution">
    <text evidence="2">The sequence shown here is derived from an EMBL/GenBank/DDBJ whole genome shotgun (WGS) entry which is preliminary data.</text>
</comment>
<evidence type="ECO:0000313" key="2">
    <source>
        <dbReference type="EMBL" id="KKL65207.1"/>
    </source>
</evidence>